<dbReference type="PROSITE" id="PS51257">
    <property type="entry name" value="PROKAR_LIPOPROTEIN"/>
    <property type="match status" value="1"/>
</dbReference>
<dbReference type="PANTHER" id="PTHR42970">
    <property type="entry name" value="PECTATE LYASE C-RELATED"/>
    <property type="match status" value="1"/>
</dbReference>
<keyword evidence="4" id="KW-1185">Reference proteome</keyword>
<dbReference type="Proteomes" id="UP000199577">
    <property type="component" value="Unassembled WGS sequence"/>
</dbReference>
<dbReference type="AlphaFoldDB" id="A0A1I1I4K2"/>
<dbReference type="GO" id="GO:0046872">
    <property type="term" value="F:metal ion binding"/>
    <property type="evidence" value="ECO:0007669"/>
    <property type="project" value="UniProtKB-KW"/>
</dbReference>
<accession>A0A1I1I4K2</accession>
<reference evidence="3 4" key="1">
    <citation type="submission" date="2016-10" db="EMBL/GenBank/DDBJ databases">
        <authorList>
            <person name="de Groot N.N."/>
        </authorList>
    </citation>
    <scope>NUCLEOTIDE SEQUENCE [LARGE SCALE GENOMIC DNA]</scope>
    <source>
        <strain evidence="3 4">DSM 22900</strain>
    </source>
</reference>
<keyword evidence="2" id="KW-0325">Glycoprotein</keyword>
<dbReference type="InterPro" id="IPR011050">
    <property type="entry name" value="Pectin_lyase_fold/virulence"/>
</dbReference>
<keyword evidence="3" id="KW-0456">Lyase</keyword>
<dbReference type="Gene3D" id="2.160.20.10">
    <property type="entry name" value="Single-stranded right-handed beta-helix, Pectin lyase-like"/>
    <property type="match status" value="1"/>
</dbReference>
<sequence length="497" mass="54344">MKVAIRKNRVWTMTLIVIVLIACKKGGTIGGEDDGDPEGPDPVVEEALAFPGAEGFGRDATGGRGGKVLFVTKLTDDGTPGTLRHAINQSGARYILFKVAGNIALTSPLRIRNGDVTIAGQTAPGDGICIQHYPVIIQADNVIIRFMRFRMGDRGEAEGDALEARGHKHIIVDHCSMSWSTDECVSMYNNEYTTLQWCIISESLRNSVHEKGAHGYGGIWGGRYASFHHNLLAHHDSRNPRLGETAGSAFALTNLTDIRNNVVYNWDGNSMYGGEAMNVNIVNNYYKPGPATRSSRAERIISIDKNNNEGTEVYGIWGKFYIDGNHVDGSARATADNWTHGVYNQFHSRYVPVSESDKAVMRRAEPHVHHLGPHNGVETQAATAAYEAVLSHAGASLKRDALDVRVVDDVRRGVYTHEGSRGSTNGIIDSQDDVGGWPILRAGEYPPNQSGDGIADDWKRAKGLDPAKFQANGRDLSTAYDNLEVYINSLVEEVMKR</sequence>
<evidence type="ECO:0000313" key="3">
    <source>
        <dbReference type="EMBL" id="SFC28130.1"/>
    </source>
</evidence>
<dbReference type="SUPFAM" id="SSF51126">
    <property type="entry name" value="Pectin lyase-like"/>
    <property type="match status" value="1"/>
</dbReference>
<dbReference type="InterPro" id="IPR052063">
    <property type="entry name" value="Polysaccharide_Lyase_1"/>
</dbReference>
<proteinExistence type="predicted"/>
<dbReference type="STRING" id="623281.SAMN05421747_107149"/>
<protein>
    <submittedName>
        <fullName evidence="3">Pectate lyase</fullName>
    </submittedName>
</protein>
<dbReference type="EMBL" id="FOLL01000007">
    <property type="protein sequence ID" value="SFC28130.1"/>
    <property type="molecule type" value="Genomic_DNA"/>
</dbReference>
<evidence type="ECO:0000256" key="2">
    <source>
        <dbReference type="ARBA" id="ARBA00023180"/>
    </source>
</evidence>
<dbReference type="GO" id="GO:0016829">
    <property type="term" value="F:lyase activity"/>
    <property type="evidence" value="ECO:0007669"/>
    <property type="project" value="UniProtKB-KW"/>
</dbReference>
<dbReference type="InterPro" id="IPR012334">
    <property type="entry name" value="Pectin_lyas_fold"/>
</dbReference>
<organism evidence="3 4">
    <name type="scientific">Parapedobacter composti</name>
    <dbReference type="NCBI Taxonomy" id="623281"/>
    <lineage>
        <taxon>Bacteria</taxon>
        <taxon>Pseudomonadati</taxon>
        <taxon>Bacteroidota</taxon>
        <taxon>Sphingobacteriia</taxon>
        <taxon>Sphingobacteriales</taxon>
        <taxon>Sphingobacteriaceae</taxon>
        <taxon>Parapedobacter</taxon>
    </lineage>
</organism>
<evidence type="ECO:0000256" key="1">
    <source>
        <dbReference type="ARBA" id="ARBA00022723"/>
    </source>
</evidence>
<name>A0A1I1I4K2_9SPHI</name>
<gene>
    <name evidence="3" type="ORF">SAMN05421747_107149</name>
</gene>
<evidence type="ECO:0000313" key="4">
    <source>
        <dbReference type="Proteomes" id="UP000199577"/>
    </source>
</evidence>
<keyword evidence="1" id="KW-0479">Metal-binding</keyword>
<dbReference type="PANTHER" id="PTHR42970:SF1">
    <property type="entry name" value="PECTATE LYASE C-RELATED"/>
    <property type="match status" value="1"/>
</dbReference>